<proteinExistence type="predicted"/>
<gene>
    <name evidence="1" type="ORF">GBAR_LOCUS10437</name>
</gene>
<dbReference type="AlphaFoldDB" id="A0AA35RTT6"/>
<accession>A0AA35RTT6</accession>
<organism evidence="1 2">
    <name type="scientific">Geodia barretti</name>
    <name type="common">Barrett's horny sponge</name>
    <dbReference type="NCBI Taxonomy" id="519541"/>
    <lineage>
        <taxon>Eukaryota</taxon>
        <taxon>Metazoa</taxon>
        <taxon>Porifera</taxon>
        <taxon>Demospongiae</taxon>
        <taxon>Heteroscleromorpha</taxon>
        <taxon>Tetractinellida</taxon>
        <taxon>Astrophorina</taxon>
        <taxon>Geodiidae</taxon>
        <taxon>Geodia</taxon>
    </lineage>
</organism>
<reference evidence="1" key="1">
    <citation type="submission" date="2023-03" db="EMBL/GenBank/DDBJ databases">
        <authorList>
            <person name="Steffen K."/>
            <person name="Cardenas P."/>
        </authorList>
    </citation>
    <scope>NUCLEOTIDE SEQUENCE</scope>
</reference>
<dbReference type="EMBL" id="CASHTH010001593">
    <property type="protein sequence ID" value="CAI8017107.1"/>
    <property type="molecule type" value="Genomic_DNA"/>
</dbReference>
<comment type="caution">
    <text evidence="1">The sequence shown here is derived from an EMBL/GenBank/DDBJ whole genome shotgun (WGS) entry which is preliminary data.</text>
</comment>
<name>A0AA35RTT6_GEOBA</name>
<evidence type="ECO:0000313" key="2">
    <source>
        <dbReference type="Proteomes" id="UP001174909"/>
    </source>
</evidence>
<protein>
    <submittedName>
        <fullName evidence="1">Uncharacterized protein</fullName>
    </submittedName>
</protein>
<sequence>MSSYPGSESYYLEAHRKERSLQQRRLMSAQLLSCNNKGAPRSHTEPLHIQRTAGEVLGLSSNAVYKDQYYRVVYSARLPTRYSSTEYMMQW</sequence>
<dbReference type="Proteomes" id="UP001174909">
    <property type="component" value="Unassembled WGS sequence"/>
</dbReference>
<evidence type="ECO:0000313" key="1">
    <source>
        <dbReference type="EMBL" id="CAI8017107.1"/>
    </source>
</evidence>
<keyword evidence="2" id="KW-1185">Reference proteome</keyword>